<dbReference type="PROSITE" id="PS00463">
    <property type="entry name" value="ZN2_CY6_FUNGAL_1"/>
    <property type="match status" value="1"/>
</dbReference>
<dbReference type="GO" id="GO:0008270">
    <property type="term" value="F:zinc ion binding"/>
    <property type="evidence" value="ECO:0007669"/>
    <property type="project" value="InterPro"/>
</dbReference>
<dbReference type="HOGENOM" id="CLU_024934_7_0_1"/>
<dbReference type="SMART" id="SM00066">
    <property type="entry name" value="GAL4"/>
    <property type="match status" value="1"/>
</dbReference>
<dbReference type="Gene3D" id="4.10.240.10">
    <property type="entry name" value="Zn(2)-C6 fungal-type DNA-binding domain"/>
    <property type="match status" value="1"/>
</dbReference>
<evidence type="ECO:0000313" key="4">
    <source>
        <dbReference type="EMBL" id="EMC95825.1"/>
    </source>
</evidence>
<evidence type="ECO:0000313" key="5">
    <source>
        <dbReference type="Proteomes" id="UP000011761"/>
    </source>
</evidence>
<evidence type="ECO:0000259" key="3">
    <source>
        <dbReference type="PROSITE" id="PS50048"/>
    </source>
</evidence>
<dbReference type="PANTHER" id="PTHR47784:SF5">
    <property type="entry name" value="STEROL UPTAKE CONTROL PROTEIN 2"/>
    <property type="match status" value="1"/>
</dbReference>
<dbReference type="PROSITE" id="PS50048">
    <property type="entry name" value="ZN2_CY6_FUNGAL_2"/>
    <property type="match status" value="1"/>
</dbReference>
<dbReference type="RefSeq" id="XP_007677179.1">
    <property type="nucleotide sequence ID" value="XM_007678989.1"/>
</dbReference>
<proteinExistence type="predicted"/>
<name>M2NAE6_BAUPA</name>
<dbReference type="SUPFAM" id="SSF57701">
    <property type="entry name" value="Zn2/Cys6 DNA-binding domain"/>
    <property type="match status" value="1"/>
</dbReference>
<dbReference type="InterPro" id="IPR001138">
    <property type="entry name" value="Zn2Cys6_DnaBD"/>
</dbReference>
<reference evidence="4 5" key="1">
    <citation type="journal article" date="2012" name="PLoS Pathog.">
        <title>Diverse lifestyles and strategies of plant pathogenesis encoded in the genomes of eighteen Dothideomycetes fungi.</title>
        <authorList>
            <person name="Ohm R.A."/>
            <person name="Feau N."/>
            <person name="Henrissat B."/>
            <person name="Schoch C.L."/>
            <person name="Horwitz B.A."/>
            <person name="Barry K.W."/>
            <person name="Condon B.J."/>
            <person name="Copeland A.C."/>
            <person name="Dhillon B."/>
            <person name="Glaser F."/>
            <person name="Hesse C.N."/>
            <person name="Kosti I."/>
            <person name="LaButti K."/>
            <person name="Lindquist E.A."/>
            <person name="Lucas S."/>
            <person name="Salamov A.A."/>
            <person name="Bradshaw R.E."/>
            <person name="Ciuffetti L."/>
            <person name="Hamelin R.C."/>
            <person name="Kema G.H.J."/>
            <person name="Lawrence C."/>
            <person name="Scott J.A."/>
            <person name="Spatafora J.W."/>
            <person name="Turgeon B.G."/>
            <person name="de Wit P.J.G.M."/>
            <person name="Zhong S."/>
            <person name="Goodwin S.B."/>
            <person name="Grigoriev I.V."/>
        </authorList>
    </citation>
    <scope>NUCLEOTIDE SEQUENCE [LARGE SCALE GENOMIC DNA]</scope>
    <source>
        <strain evidence="4 5">UAMH 10762</strain>
    </source>
</reference>
<dbReference type="STRING" id="717646.M2NAE6"/>
<evidence type="ECO:0000256" key="2">
    <source>
        <dbReference type="SAM" id="MobiDB-lite"/>
    </source>
</evidence>
<dbReference type="AlphaFoldDB" id="M2NAE6"/>
<dbReference type="Pfam" id="PF00172">
    <property type="entry name" value="Zn_clus"/>
    <property type="match status" value="1"/>
</dbReference>
<gene>
    <name evidence="4" type="ORF">BAUCODRAFT_505599</name>
</gene>
<dbReference type="OMA" id="CEYASKE"/>
<dbReference type="KEGG" id="bcom:BAUCODRAFT_505599"/>
<keyword evidence="5" id="KW-1185">Reference proteome</keyword>
<dbReference type="InterPro" id="IPR053157">
    <property type="entry name" value="Sterol_Uptake_Regulator"/>
</dbReference>
<protein>
    <recommendedName>
        <fullName evidence="3">Zn(2)-C6 fungal-type domain-containing protein</fullName>
    </recommendedName>
</protein>
<keyword evidence="1" id="KW-0539">Nucleus</keyword>
<dbReference type="CDD" id="cd00067">
    <property type="entry name" value="GAL4"/>
    <property type="match status" value="1"/>
</dbReference>
<dbReference type="GeneID" id="19114982"/>
<dbReference type="PANTHER" id="PTHR47784">
    <property type="entry name" value="STEROL UPTAKE CONTROL PROTEIN 2"/>
    <property type="match status" value="1"/>
</dbReference>
<dbReference type="eggNOG" id="ENOG502QRM1">
    <property type="taxonomic scope" value="Eukaryota"/>
</dbReference>
<dbReference type="InterPro" id="IPR036864">
    <property type="entry name" value="Zn2-C6_fun-type_DNA-bd_sf"/>
</dbReference>
<evidence type="ECO:0000256" key="1">
    <source>
        <dbReference type="ARBA" id="ARBA00023242"/>
    </source>
</evidence>
<organism evidence="4 5">
    <name type="scientific">Baudoinia panamericana (strain UAMH 10762)</name>
    <name type="common">Angels' share fungus</name>
    <name type="synonym">Baudoinia compniacensis (strain UAMH 10762)</name>
    <dbReference type="NCBI Taxonomy" id="717646"/>
    <lineage>
        <taxon>Eukaryota</taxon>
        <taxon>Fungi</taxon>
        <taxon>Dikarya</taxon>
        <taxon>Ascomycota</taxon>
        <taxon>Pezizomycotina</taxon>
        <taxon>Dothideomycetes</taxon>
        <taxon>Dothideomycetidae</taxon>
        <taxon>Mycosphaerellales</taxon>
        <taxon>Teratosphaeriaceae</taxon>
        <taxon>Baudoinia</taxon>
    </lineage>
</organism>
<dbReference type="OrthoDB" id="416217at2759"/>
<sequence length="448" mass="49702">MDSDGLFPPEIQRATLRLKKSHKKSRTGCDTCKQRRVKCDETRPSCKNCLLRGIKCRYSKRLCTADPVDAPTRKIDANHSTSPGSSSSPDCENGAALAASPVNLGGIDDAELSRYYFEYTLHTFTRSCVRQESSWAWHIFVPSLAYSTETVRHGMLALAAMSRYYAARDDEERPLKYLEAAKAHGNVFVSQGTAALQKLHPKEANANVANSRLLAVLAFAFARQYRSAGVELACATSWTWLHLLRGVRTVYTAMVEAKQDIDPLIKRDMVPEVVPEVSTAGPVAEVSCTSSITSGMRSILDAIQCSQHERFSLLRDACHAVIDDEYAEDYLAALANLIEVTEHICSGRLNSLFRSLCTWPGRLSKSFVMLLTTLHPAALALYSHWLLLVVLAEDMWWMGDMGRAGIGAVVELLLKLDPSVLALVEWPRRIMMMVPDHVGTSPLEARHC</sequence>
<dbReference type="Proteomes" id="UP000011761">
    <property type="component" value="Unassembled WGS sequence"/>
</dbReference>
<dbReference type="GO" id="GO:0001228">
    <property type="term" value="F:DNA-binding transcription activator activity, RNA polymerase II-specific"/>
    <property type="evidence" value="ECO:0007669"/>
    <property type="project" value="TreeGrafter"/>
</dbReference>
<accession>M2NAE6</accession>
<feature type="compositionally biased region" description="Low complexity" evidence="2">
    <location>
        <begin position="80"/>
        <end position="89"/>
    </location>
</feature>
<feature type="region of interest" description="Disordered" evidence="2">
    <location>
        <begin position="73"/>
        <end position="92"/>
    </location>
</feature>
<dbReference type="EMBL" id="KB445556">
    <property type="protein sequence ID" value="EMC95825.1"/>
    <property type="molecule type" value="Genomic_DNA"/>
</dbReference>
<feature type="domain" description="Zn(2)-C6 fungal-type" evidence="3">
    <location>
        <begin position="28"/>
        <end position="58"/>
    </location>
</feature>